<evidence type="ECO:0000313" key="14">
    <source>
        <dbReference type="Proteomes" id="UP001596050"/>
    </source>
</evidence>
<dbReference type="PANTHER" id="PTHR11056">
    <property type="entry name" value="HOMOGENTISATE 1,2-DIOXYGENASE"/>
    <property type="match status" value="1"/>
</dbReference>
<feature type="domain" description="Homogentisate 1,2-dioxygenase C-terminal" evidence="11">
    <location>
        <begin position="280"/>
        <end position="432"/>
    </location>
</feature>
<protein>
    <recommendedName>
        <fullName evidence="9 10">Homogentisate 1,2-dioxygenase</fullName>
        <shortName evidence="9">HGDO</shortName>
        <ecNumber evidence="9 10">1.13.11.5</ecNumber>
    </recommendedName>
    <alternativeName>
        <fullName evidence="9">Homogentisate oxygenase</fullName>
    </alternativeName>
    <alternativeName>
        <fullName evidence="9">Homogentisic acid oxidase</fullName>
    </alternativeName>
    <alternativeName>
        <fullName evidence="9">Homogentisicase</fullName>
    </alternativeName>
</protein>
<comment type="subunit">
    <text evidence="9">Hexamer; dimer of trimers.</text>
</comment>
<evidence type="ECO:0000313" key="13">
    <source>
        <dbReference type="EMBL" id="MFC5463000.1"/>
    </source>
</evidence>
<keyword evidence="14" id="KW-1185">Reference proteome</keyword>
<dbReference type="Gene3D" id="2.60.120.10">
    <property type="entry name" value="Jelly Rolls"/>
    <property type="match status" value="1"/>
</dbReference>
<sequence>MVQHIGTQAGYQSGFGNEFATEALPGALPQHRNSPQRVAYGLYAEQISGTAFTAPRSHNRRSWLYRIRPAAMHGPFEQIDNGRIVGNVGQVAPPPNQLRWSPLPIPDAPTDFIDGWVTMASNGSAESMSGCAVHLYAANRSMTDRFFYSADGELLIVPQQGRLEIATELGTIELEPQEIAVIPRGIRFQVRLPDGEARGYICENFGALLRLPDLGPIGSNGLANPRDFLTPVAQYEEREGEFTLVAKFCGNLWAAKIGHSPLDVVAWHGNYAPYKYDLRHFNTIGSISYDHPDPSIFLVLHSPSDTAGVGSLDFVIFPPRWLAAEDSFRPPWFHRNVASEFMGLVHGAYDAKAEGFVPGGASLHNCMSGHGPDAATFEKASEADTSRPSKVADTMAFMFETRHVLCPTAHALASPQLQAGYHDCWAGIRKNFRPTP</sequence>
<dbReference type="HAMAP" id="MF_00334">
    <property type="entry name" value="Homogentis_dioxygen"/>
    <property type="match status" value="1"/>
</dbReference>
<dbReference type="InterPro" id="IPR022950">
    <property type="entry name" value="Homogentis_dOase_bac"/>
</dbReference>
<keyword evidence="4 9" id="KW-0828">Tyrosine catabolism</keyword>
<evidence type="ECO:0000256" key="1">
    <source>
        <dbReference type="ARBA" id="ARBA00001962"/>
    </source>
</evidence>
<comment type="caution">
    <text evidence="9">Lacks conserved residue(s) required for the propagation of feature annotation.</text>
</comment>
<reference evidence="14" key="1">
    <citation type="journal article" date="2019" name="Int. J. Syst. Evol. Microbiol.">
        <title>The Global Catalogue of Microorganisms (GCM) 10K type strain sequencing project: providing services to taxonomists for standard genome sequencing and annotation.</title>
        <authorList>
            <consortium name="The Broad Institute Genomics Platform"/>
            <consortium name="The Broad Institute Genome Sequencing Center for Infectious Disease"/>
            <person name="Wu L."/>
            <person name="Ma J."/>
        </authorList>
    </citation>
    <scope>NUCLEOTIDE SEQUENCE [LARGE SCALE GENOMIC DNA]</scope>
    <source>
        <strain evidence="14">KACC 12649</strain>
    </source>
</reference>
<dbReference type="Pfam" id="PF20510">
    <property type="entry name" value="HgmA_N"/>
    <property type="match status" value="1"/>
</dbReference>
<feature type="binding site" evidence="9">
    <location>
        <position position="370"/>
    </location>
    <ligand>
        <name>homogentisate</name>
        <dbReference type="ChEBI" id="CHEBI:16169"/>
    </ligand>
</feature>
<dbReference type="Pfam" id="PF04209">
    <property type="entry name" value="HgmA_C"/>
    <property type="match status" value="1"/>
</dbReference>
<evidence type="ECO:0000256" key="9">
    <source>
        <dbReference type="HAMAP-Rule" id="MF_00334"/>
    </source>
</evidence>
<dbReference type="InterPro" id="IPR046452">
    <property type="entry name" value="HgmA_N"/>
</dbReference>
<evidence type="ECO:0000259" key="12">
    <source>
        <dbReference type="Pfam" id="PF20510"/>
    </source>
</evidence>
<dbReference type="SUPFAM" id="SSF51182">
    <property type="entry name" value="RmlC-like cupins"/>
    <property type="match status" value="1"/>
</dbReference>
<evidence type="ECO:0000256" key="8">
    <source>
        <dbReference type="ARBA" id="ARBA00023232"/>
    </source>
</evidence>
<comment type="cofactor">
    <cofactor evidence="1 9">
        <name>Fe cation</name>
        <dbReference type="ChEBI" id="CHEBI:24875"/>
    </cofactor>
</comment>
<keyword evidence="8 9" id="KW-0585">Phenylalanine catabolism</keyword>
<accession>A0ABW0LC99</accession>
<comment type="caution">
    <text evidence="13">The sequence shown here is derived from an EMBL/GenBank/DDBJ whole genome shotgun (WGS) entry which is preliminary data.</text>
</comment>
<feature type="domain" description="Homogentisate 1,2-dioxygenase N-terminal" evidence="12">
    <location>
        <begin position="11"/>
        <end position="278"/>
    </location>
</feature>
<evidence type="ECO:0000256" key="7">
    <source>
        <dbReference type="ARBA" id="ARBA00023004"/>
    </source>
</evidence>
<comment type="similarity">
    <text evidence="2 9">Belongs to the homogentisate dioxygenase family.</text>
</comment>
<evidence type="ECO:0000256" key="5">
    <source>
        <dbReference type="ARBA" id="ARBA00022964"/>
    </source>
</evidence>
<name>A0ABW0LC99_9BURK</name>
<dbReference type="EC" id="1.13.11.5" evidence="9 10"/>
<organism evidence="13 14">
    <name type="scientific">Massilia niabensis</name>
    <dbReference type="NCBI Taxonomy" id="544910"/>
    <lineage>
        <taxon>Bacteria</taxon>
        <taxon>Pseudomonadati</taxon>
        <taxon>Pseudomonadota</taxon>
        <taxon>Betaproteobacteria</taxon>
        <taxon>Burkholderiales</taxon>
        <taxon>Oxalobacteraceae</taxon>
        <taxon>Telluria group</taxon>
        <taxon>Massilia</taxon>
    </lineage>
</organism>
<dbReference type="InterPro" id="IPR014710">
    <property type="entry name" value="RmlC-like_jellyroll"/>
</dbReference>
<dbReference type="Proteomes" id="UP001596050">
    <property type="component" value="Unassembled WGS sequence"/>
</dbReference>
<keyword evidence="6 9" id="KW-0560">Oxidoreductase</keyword>
<feature type="active site" description="Proton acceptor" evidence="9">
    <location>
        <position position="291"/>
    </location>
</feature>
<evidence type="ECO:0000256" key="3">
    <source>
        <dbReference type="ARBA" id="ARBA00022723"/>
    </source>
</evidence>
<keyword evidence="7 9" id="KW-0408">Iron</keyword>
<dbReference type="EMBL" id="JBHSMU010000019">
    <property type="protein sequence ID" value="MFC5463000.1"/>
    <property type="molecule type" value="Genomic_DNA"/>
</dbReference>
<proteinExistence type="inferred from homology"/>
<gene>
    <name evidence="9 13" type="primary">hmgA</name>
    <name evidence="13" type="ORF">ACFPN5_24600</name>
</gene>
<keyword evidence="5 9" id="KW-0223">Dioxygenase</keyword>
<dbReference type="CDD" id="cd07000">
    <property type="entry name" value="cupin_HGO_N"/>
    <property type="match status" value="1"/>
</dbReference>
<dbReference type="PANTHER" id="PTHR11056:SF0">
    <property type="entry name" value="HOMOGENTISATE 1,2-DIOXYGENASE"/>
    <property type="match status" value="1"/>
</dbReference>
<evidence type="ECO:0000256" key="4">
    <source>
        <dbReference type="ARBA" id="ARBA00022878"/>
    </source>
</evidence>
<comment type="function">
    <text evidence="9">Involved in the catabolism of homogentisate (2,5-dihydroxyphenylacetate or 2,5-OH-PhAc), a central intermediate in the degradation of phenylalanine and tyrosine. Catalyzes the oxidative ring cleavage of the aromatic ring of homogentisate to yield maleylacetoacetate.</text>
</comment>
<dbReference type="InterPro" id="IPR011051">
    <property type="entry name" value="RmlC_Cupin_sf"/>
</dbReference>
<evidence type="ECO:0000256" key="10">
    <source>
        <dbReference type="NCBIfam" id="TIGR01015"/>
    </source>
</evidence>
<dbReference type="InterPro" id="IPR046451">
    <property type="entry name" value="HgmA_C"/>
</dbReference>
<dbReference type="InterPro" id="IPR005708">
    <property type="entry name" value="Homogentis_dOase"/>
</dbReference>
<evidence type="ECO:0000256" key="6">
    <source>
        <dbReference type="ARBA" id="ARBA00023002"/>
    </source>
</evidence>
<evidence type="ECO:0000259" key="11">
    <source>
        <dbReference type="Pfam" id="PF04209"/>
    </source>
</evidence>
<dbReference type="NCBIfam" id="TIGR01015">
    <property type="entry name" value="hmgA"/>
    <property type="match status" value="1"/>
</dbReference>
<dbReference type="GO" id="GO:0004411">
    <property type="term" value="F:homogentisate 1,2-dioxygenase activity"/>
    <property type="evidence" value="ECO:0007669"/>
    <property type="project" value="UniProtKB-EC"/>
</dbReference>
<comment type="catalytic activity">
    <reaction evidence="9">
        <text>homogentisate + O2 = 4-maleylacetoacetate + H(+)</text>
        <dbReference type="Rhea" id="RHEA:15449"/>
        <dbReference type="ChEBI" id="CHEBI:15378"/>
        <dbReference type="ChEBI" id="CHEBI:15379"/>
        <dbReference type="ChEBI" id="CHEBI:16169"/>
        <dbReference type="ChEBI" id="CHEBI:17105"/>
        <dbReference type="EC" id="1.13.11.5"/>
    </reaction>
</comment>
<dbReference type="RefSeq" id="WP_379786483.1">
    <property type="nucleotide sequence ID" value="NZ_JBHSMU010000019.1"/>
</dbReference>
<keyword evidence="3 9" id="KW-0479">Metal-binding</keyword>
<comment type="pathway">
    <text evidence="9">Amino-acid degradation; L-phenylalanine degradation; acetoacetate and fumarate from L-phenylalanine: step 4/6.</text>
</comment>
<evidence type="ECO:0000256" key="2">
    <source>
        <dbReference type="ARBA" id="ARBA00007757"/>
    </source>
</evidence>